<evidence type="ECO:0000313" key="2">
    <source>
        <dbReference type="EMBL" id="SDR85824.1"/>
    </source>
</evidence>
<dbReference type="AlphaFoldDB" id="A0A1H1MG71"/>
<keyword evidence="1" id="KW-0812">Transmembrane</keyword>
<accession>A0A1H1MG71</accession>
<sequence>MENDNLNKLWGIQANEISNFNPKDIIKKAKKQRNSQYISITVMSLTVIVLIIYAFYYAFNQLNTFNLGLILMISSLTLRIILEFYSLYRKEKQLISMAQKSYFAYLKKYYKARQMINFVITPVCIAVYIFGFYLLLPYFKDYFSKGFYTYILISGFLSLIFVIAIIIKSTIKEQSFLRQFHKS</sequence>
<keyword evidence="1" id="KW-0472">Membrane</keyword>
<keyword evidence="3" id="KW-1185">Reference proteome</keyword>
<dbReference type="STRING" id="1249933.SAMN04489797_0312"/>
<keyword evidence="1" id="KW-1133">Transmembrane helix</keyword>
<reference evidence="2 3" key="1">
    <citation type="submission" date="2016-10" db="EMBL/GenBank/DDBJ databases">
        <authorList>
            <person name="Varghese N."/>
            <person name="Submissions S."/>
        </authorList>
    </citation>
    <scope>NUCLEOTIDE SEQUENCE [LARGE SCALE GENOMIC DNA]</scope>
    <source>
        <strain evidence="2 3">RHA_55</strain>
    </source>
</reference>
<feature type="transmembrane region" description="Helical" evidence="1">
    <location>
        <begin position="147"/>
        <end position="167"/>
    </location>
</feature>
<feature type="transmembrane region" description="Helical" evidence="1">
    <location>
        <begin position="65"/>
        <end position="88"/>
    </location>
</feature>
<name>A0A1H1MG71_9FLAO</name>
<feature type="transmembrane region" description="Helical" evidence="1">
    <location>
        <begin position="115"/>
        <end position="135"/>
    </location>
</feature>
<protein>
    <submittedName>
        <fullName evidence="2">Uncharacterized protein</fullName>
    </submittedName>
</protein>
<evidence type="ECO:0000256" key="1">
    <source>
        <dbReference type="SAM" id="Phobius"/>
    </source>
</evidence>
<dbReference type="Proteomes" id="UP000198963">
    <property type="component" value="Chromosome I"/>
</dbReference>
<proteinExistence type="predicted"/>
<organism evidence="2 3">
    <name type="scientific">Winogradskyella sediminis</name>
    <dbReference type="NCBI Taxonomy" id="1382466"/>
    <lineage>
        <taxon>Bacteria</taxon>
        <taxon>Pseudomonadati</taxon>
        <taxon>Bacteroidota</taxon>
        <taxon>Flavobacteriia</taxon>
        <taxon>Flavobacteriales</taxon>
        <taxon>Flavobacteriaceae</taxon>
        <taxon>Winogradskyella</taxon>
    </lineage>
</organism>
<evidence type="ECO:0000313" key="3">
    <source>
        <dbReference type="Proteomes" id="UP000198963"/>
    </source>
</evidence>
<dbReference type="EMBL" id="LT629774">
    <property type="protein sequence ID" value="SDR85824.1"/>
    <property type="molecule type" value="Genomic_DNA"/>
</dbReference>
<gene>
    <name evidence="2" type="ORF">SAMN04489797_0312</name>
</gene>
<dbReference type="RefSeq" id="WP_092443577.1">
    <property type="nucleotide sequence ID" value="NZ_LT629774.1"/>
</dbReference>
<feature type="transmembrane region" description="Helical" evidence="1">
    <location>
        <begin position="37"/>
        <end position="59"/>
    </location>
</feature>